<feature type="compositionally biased region" description="Basic and acidic residues" evidence="1">
    <location>
        <begin position="142"/>
        <end position="169"/>
    </location>
</feature>
<accession>A0A0F7UCB3</accession>
<dbReference type="PROSITE" id="PS50815">
    <property type="entry name" value="HORMA"/>
    <property type="match status" value="1"/>
</dbReference>
<proteinExistence type="predicted"/>
<organism evidence="3">
    <name type="scientific">Neospora caninum (strain Liverpool)</name>
    <dbReference type="NCBI Taxonomy" id="572307"/>
    <lineage>
        <taxon>Eukaryota</taxon>
        <taxon>Sar</taxon>
        <taxon>Alveolata</taxon>
        <taxon>Apicomplexa</taxon>
        <taxon>Conoidasida</taxon>
        <taxon>Coccidia</taxon>
        <taxon>Eucoccidiorida</taxon>
        <taxon>Eimeriorina</taxon>
        <taxon>Sarcocystidae</taxon>
        <taxon>Neospora</taxon>
    </lineage>
</organism>
<feature type="region of interest" description="Disordered" evidence="1">
    <location>
        <begin position="271"/>
        <end position="305"/>
    </location>
</feature>
<feature type="region of interest" description="Disordered" evidence="1">
    <location>
        <begin position="188"/>
        <end position="238"/>
    </location>
</feature>
<dbReference type="GO" id="GO:0016035">
    <property type="term" value="C:zeta DNA polymerase complex"/>
    <property type="evidence" value="ECO:0007669"/>
    <property type="project" value="TreeGrafter"/>
</dbReference>
<dbReference type="PANTHER" id="PTHR11842:SF10">
    <property type="entry name" value="MITOTIC SPINDLE ASSEMBLY CHECKPOINT PROTEIN MAD2B"/>
    <property type="match status" value="1"/>
</dbReference>
<dbReference type="InterPro" id="IPR036570">
    <property type="entry name" value="HORMA_dom_sf"/>
</dbReference>
<dbReference type="AlphaFoldDB" id="A0A0F7UCB3"/>
<feature type="region of interest" description="Disordered" evidence="1">
    <location>
        <begin position="141"/>
        <end position="172"/>
    </location>
</feature>
<reference evidence="3" key="1">
    <citation type="journal article" date="2015" name="PLoS ONE">
        <title>Comprehensive Evaluation of Toxoplasma gondii VEG and Neospora caninum LIV Genomes with Tachyzoite Stage Transcriptome and Proteome Defines Novel Transcript Features.</title>
        <authorList>
            <person name="Ramaprasad A."/>
            <person name="Mourier T."/>
            <person name="Naeem R."/>
            <person name="Malas T.B."/>
            <person name="Moussa E."/>
            <person name="Panigrahi A."/>
            <person name="Vermont S.J."/>
            <person name="Otto T.D."/>
            <person name="Wastling J."/>
            <person name="Pain A."/>
        </authorList>
    </citation>
    <scope>NUCLEOTIDE SEQUENCE</scope>
    <source>
        <strain evidence="3">Liverpool</strain>
    </source>
</reference>
<feature type="domain" description="HORMA" evidence="2">
    <location>
        <begin position="9"/>
        <end position="288"/>
    </location>
</feature>
<feature type="region of interest" description="Disordered" evidence="1">
    <location>
        <begin position="484"/>
        <end position="520"/>
    </location>
</feature>
<protein>
    <recommendedName>
        <fullName evidence="2">HORMA domain-containing protein</fullName>
    </recommendedName>
</protein>
<evidence type="ECO:0000256" key="1">
    <source>
        <dbReference type="SAM" id="MobiDB-lite"/>
    </source>
</evidence>
<gene>
    <name evidence="3" type="ORF">BN1204_018610</name>
</gene>
<feature type="compositionally biased region" description="Basic and acidic residues" evidence="1">
    <location>
        <begin position="188"/>
        <end position="205"/>
    </location>
</feature>
<dbReference type="InterPro" id="IPR045091">
    <property type="entry name" value="Mad2-like"/>
</dbReference>
<evidence type="ECO:0000313" key="3">
    <source>
        <dbReference type="EMBL" id="CEL66032.1"/>
    </source>
</evidence>
<dbReference type="InterPro" id="IPR003511">
    <property type="entry name" value="HORMA_dom"/>
</dbReference>
<dbReference type="Gene3D" id="3.30.900.10">
    <property type="entry name" value="HORMA domain"/>
    <property type="match status" value="1"/>
</dbReference>
<name>A0A0F7UCB3_NEOCL</name>
<dbReference type="EMBL" id="LN714480">
    <property type="protein sequence ID" value="CEL66032.1"/>
    <property type="molecule type" value="Genomic_DNA"/>
</dbReference>
<dbReference type="SUPFAM" id="SSF56019">
    <property type="entry name" value="The spindle assembly checkpoint protein mad2"/>
    <property type="match status" value="1"/>
</dbReference>
<evidence type="ECO:0000259" key="2">
    <source>
        <dbReference type="PROSITE" id="PS50815"/>
    </source>
</evidence>
<dbReference type="PANTHER" id="PTHR11842">
    <property type="entry name" value="MITOTIC SPINDLE ASSEMBLY CHECKPOINT PROTEIN MAD2"/>
    <property type="match status" value="1"/>
</dbReference>
<sequence length="544" mass="61000">MLPMSAGGADTVDTLVAFLEAWFHHLLCLRGVYPAAFFRRVRLFGQFVWWSQAKAVSSYIRELCISLRESLQRRLLPLIRLAIFDKNNSVLEWFDFCFSYASSSFSSLTFPQLSSVERCHHDGGEPAGAALNLARNSALGCESERDSEREGQHSHRQDGETKAKPRKSESAAGGRFWCRKRWREFEGPVDETPRAGDEDGDDVNRTQKSRRRNPSSGPKERNEFPLPEYPGRPRNHAQYAFPIPSRATAEHFRDVLTRLEVSSFWIDDFREEGQGEGEAPEHEDEQRTRERRRRSRQLEKRPIGSAKLQEGQALLNRRKACAFRIFVEVDPTVLSRLVEARKSTGLRPSPSPPDEDLHAVQRLRCSWMPSLPSFSPFASPSWASSACLPSSPSGSAPALTRPSKAALPLDRETEVSVLVSAFPFCVHSSFASASSLAASSPRGFLAVFASVPTHSKKATTCQALSRSPSSSTVLSSDYLHEFRRNTPEIQATRDRKEGTKTENKAKHKTEKAEKRRAEANELEAEKANLWLAAADLVGFPERPT</sequence>